<name>A0AAE1DTB1_9GAST</name>
<organism evidence="1 2">
    <name type="scientific">Elysia crispata</name>
    <name type="common">lettuce slug</name>
    <dbReference type="NCBI Taxonomy" id="231223"/>
    <lineage>
        <taxon>Eukaryota</taxon>
        <taxon>Metazoa</taxon>
        <taxon>Spiralia</taxon>
        <taxon>Lophotrochozoa</taxon>
        <taxon>Mollusca</taxon>
        <taxon>Gastropoda</taxon>
        <taxon>Heterobranchia</taxon>
        <taxon>Euthyneura</taxon>
        <taxon>Panpulmonata</taxon>
        <taxon>Sacoglossa</taxon>
        <taxon>Placobranchoidea</taxon>
        <taxon>Plakobranchidae</taxon>
        <taxon>Elysia</taxon>
    </lineage>
</organism>
<keyword evidence="2" id="KW-1185">Reference proteome</keyword>
<dbReference type="EMBL" id="JAWDGP010002623">
    <property type="protein sequence ID" value="KAK3781545.1"/>
    <property type="molecule type" value="Genomic_DNA"/>
</dbReference>
<evidence type="ECO:0000313" key="2">
    <source>
        <dbReference type="Proteomes" id="UP001283361"/>
    </source>
</evidence>
<comment type="caution">
    <text evidence="1">The sequence shown here is derived from an EMBL/GenBank/DDBJ whole genome shotgun (WGS) entry which is preliminary data.</text>
</comment>
<evidence type="ECO:0000313" key="1">
    <source>
        <dbReference type="EMBL" id="KAK3781545.1"/>
    </source>
</evidence>
<sequence>MACKSARFGVMNQTTFSLILFYSYNLDALIMGQLVKPAVSSLGRLRSNRLDDALSYRNTARYLCCGDMTIRWGKTLPRCATCKWKAERLMTRLGGMAYKNQPNCDCRREMNGPSSHSRVAFEFAASIRP</sequence>
<reference evidence="1" key="1">
    <citation type="journal article" date="2023" name="G3 (Bethesda)">
        <title>A reference genome for the long-term kleptoplast-retaining sea slug Elysia crispata morphotype clarki.</title>
        <authorList>
            <person name="Eastman K.E."/>
            <person name="Pendleton A.L."/>
            <person name="Shaikh M.A."/>
            <person name="Suttiyut T."/>
            <person name="Ogas R."/>
            <person name="Tomko P."/>
            <person name="Gavelis G."/>
            <person name="Widhalm J.R."/>
            <person name="Wisecaver J.H."/>
        </authorList>
    </citation>
    <scope>NUCLEOTIDE SEQUENCE</scope>
    <source>
        <strain evidence="1">ECLA1</strain>
    </source>
</reference>
<dbReference type="Proteomes" id="UP001283361">
    <property type="component" value="Unassembled WGS sequence"/>
</dbReference>
<accession>A0AAE1DTB1</accession>
<gene>
    <name evidence="1" type="ORF">RRG08_054884</name>
</gene>
<dbReference type="AlphaFoldDB" id="A0AAE1DTB1"/>
<proteinExistence type="predicted"/>
<protein>
    <submittedName>
        <fullName evidence="1">Uncharacterized protein</fullName>
    </submittedName>
</protein>